<dbReference type="GO" id="GO:0050660">
    <property type="term" value="F:flavin adenine dinucleotide binding"/>
    <property type="evidence" value="ECO:0007669"/>
    <property type="project" value="InterPro"/>
</dbReference>
<dbReference type="InterPro" id="IPR036188">
    <property type="entry name" value="FAD/NAD-bd_sf"/>
</dbReference>
<keyword evidence="5" id="KW-0274">FAD</keyword>
<dbReference type="AlphaFoldDB" id="A0AA38P527"/>
<protein>
    <recommendedName>
        <fullName evidence="9">Glucose-methanol-choline oxidoreductase N-terminal domain-containing protein</fullName>
    </recommendedName>
</protein>
<dbReference type="PANTHER" id="PTHR11552">
    <property type="entry name" value="GLUCOSE-METHANOL-CHOLINE GMC OXIDOREDUCTASE"/>
    <property type="match status" value="1"/>
</dbReference>
<evidence type="ECO:0000256" key="4">
    <source>
        <dbReference type="ARBA" id="ARBA00022729"/>
    </source>
</evidence>
<keyword evidence="6" id="KW-0560">Oxidoreductase</keyword>
<proteinExistence type="inferred from homology"/>
<dbReference type="GO" id="GO:0016614">
    <property type="term" value="F:oxidoreductase activity, acting on CH-OH group of donors"/>
    <property type="evidence" value="ECO:0007669"/>
    <property type="project" value="InterPro"/>
</dbReference>
<dbReference type="Proteomes" id="UP001163846">
    <property type="component" value="Unassembled WGS sequence"/>
</dbReference>
<evidence type="ECO:0000256" key="6">
    <source>
        <dbReference type="ARBA" id="ARBA00023002"/>
    </source>
</evidence>
<keyword evidence="7" id="KW-0325">Glycoprotein</keyword>
<dbReference type="PANTHER" id="PTHR11552:SF201">
    <property type="entry name" value="GLUCOSE-METHANOL-CHOLINE OXIDOREDUCTASE N-TERMINAL DOMAIN-CONTAINING PROTEIN"/>
    <property type="match status" value="1"/>
</dbReference>
<gene>
    <name evidence="10" type="ORF">F5878DRAFT_260081</name>
</gene>
<dbReference type="Gene3D" id="3.50.50.60">
    <property type="entry name" value="FAD/NAD(P)-binding domain"/>
    <property type="match status" value="1"/>
</dbReference>
<sequence length="162" mass="17401">MKPWLLLFLVGLAYATFITNHTSNVAQDSFEFIVVGGGTTGLAVANRLAVNHTVLVVERGNDLANNDIVNNPYTPAAGLLSPCLFSLTSTPQIGVHGTRRSLPLEYGSYLGGSSSANAMMGARPTFAGMDAIAALGNPGWGWNDFLPYMKNSESLRFRIQHR</sequence>
<feature type="signal peptide" evidence="8">
    <location>
        <begin position="1"/>
        <end position="15"/>
    </location>
</feature>
<evidence type="ECO:0000259" key="9">
    <source>
        <dbReference type="Pfam" id="PF00732"/>
    </source>
</evidence>
<keyword evidence="3" id="KW-0285">Flavoprotein</keyword>
<dbReference type="InterPro" id="IPR000172">
    <property type="entry name" value="GMC_OxRdtase_N"/>
</dbReference>
<name>A0AA38P527_9AGAR</name>
<evidence type="ECO:0000256" key="7">
    <source>
        <dbReference type="ARBA" id="ARBA00023180"/>
    </source>
</evidence>
<keyword evidence="11" id="KW-1185">Reference proteome</keyword>
<comment type="caution">
    <text evidence="10">The sequence shown here is derived from an EMBL/GenBank/DDBJ whole genome shotgun (WGS) entry which is preliminary data.</text>
</comment>
<evidence type="ECO:0000313" key="11">
    <source>
        <dbReference type="Proteomes" id="UP001163846"/>
    </source>
</evidence>
<accession>A0AA38P527</accession>
<dbReference type="SUPFAM" id="SSF51905">
    <property type="entry name" value="FAD/NAD(P)-binding domain"/>
    <property type="match status" value="1"/>
</dbReference>
<organism evidence="10 11">
    <name type="scientific">Lentinula raphanica</name>
    <dbReference type="NCBI Taxonomy" id="153919"/>
    <lineage>
        <taxon>Eukaryota</taxon>
        <taxon>Fungi</taxon>
        <taxon>Dikarya</taxon>
        <taxon>Basidiomycota</taxon>
        <taxon>Agaricomycotina</taxon>
        <taxon>Agaricomycetes</taxon>
        <taxon>Agaricomycetidae</taxon>
        <taxon>Agaricales</taxon>
        <taxon>Marasmiineae</taxon>
        <taxon>Omphalotaceae</taxon>
        <taxon>Lentinula</taxon>
    </lineage>
</organism>
<evidence type="ECO:0000256" key="1">
    <source>
        <dbReference type="ARBA" id="ARBA00001974"/>
    </source>
</evidence>
<evidence type="ECO:0000313" key="10">
    <source>
        <dbReference type="EMBL" id="KAJ3836424.1"/>
    </source>
</evidence>
<dbReference type="Gene3D" id="3.30.560.10">
    <property type="entry name" value="Glucose Oxidase, domain 3"/>
    <property type="match status" value="1"/>
</dbReference>
<comment type="similarity">
    <text evidence="2">Belongs to the GMC oxidoreductase family.</text>
</comment>
<dbReference type="EMBL" id="MU806321">
    <property type="protein sequence ID" value="KAJ3836424.1"/>
    <property type="molecule type" value="Genomic_DNA"/>
</dbReference>
<evidence type="ECO:0000256" key="2">
    <source>
        <dbReference type="ARBA" id="ARBA00010790"/>
    </source>
</evidence>
<evidence type="ECO:0000256" key="5">
    <source>
        <dbReference type="ARBA" id="ARBA00022827"/>
    </source>
</evidence>
<dbReference type="InterPro" id="IPR012132">
    <property type="entry name" value="GMC_OxRdtase"/>
</dbReference>
<dbReference type="Pfam" id="PF00732">
    <property type="entry name" value="GMC_oxred_N"/>
    <property type="match status" value="1"/>
</dbReference>
<reference evidence="10" key="1">
    <citation type="submission" date="2022-08" db="EMBL/GenBank/DDBJ databases">
        <authorList>
            <consortium name="DOE Joint Genome Institute"/>
            <person name="Min B."/>
            <person name="Riley R."/>
            <person name="Sierra-Patev S."/>
            <person name="Naranjo-Ortiz M."/>
            <person name="Looney B."/>
            <person name="Konkel Z."/>
            <person name="Slot J.C."/>
            <person name="Sakamoto Y."/>
            <person name="Steenwyk J.L."/>
            <person name="Rokas A."/>
            <person name="Carro J."/>
            <person name="Camarero S."/>
            <person name="Ferreira P."/>
            <person name="Molpeceres G."/>
            <person name="Ruiz-Duenas F.J."/>
            <person name="Serrano A."/>
            <person name="Henrissat B."/>
            <person name="Drula E."/>
            <person name="Hughes K.W."/>
            <person name="Mata J.L."/>
            <person name="Ishikawa N.K."/>
            <person name="Vargas-Isla R."/>
            <person name="Ushijima S."/>
            <person name="Smith C.A."/>
            <person name="Ahrendt S."/>
            <person name="Andreopoulos W."/>
            <person name="He G."/>
            <person name="Labutti K."/>
            <person name="Lipzen A."/>
            <person name="Ng V."/>
            <person name="Sandor L."/>
            <person name="Barry K."/>
            <person name="Martinez A.T."/>
            <person name="Xiao Y."/>
            <person name="Gibbons J.G."/>
            <person name="Terashima K."/>
            <person name="Hibbett D.S."/>
            <person name="Grigoriev I.V."/>
        </authorList>
    </citation>
    <scope>NUCLEOTIDE SEQUENCE</scope>
    <source>
        <strain evidence="10">TFB9207</strain>
    </source>
</reference>
<feature type="domain" description="Glucose-methanol-choline oxidoreductase N-terminal" evidence="9">
    <location>
        <begin position="30"/>
        <end position="153"/>
    </location>
</feature>
<evidence type="ECO:0000256" key="3">
    <source>
        <dbReference type="ARBA" id="ARBA00022630"/>
    </source>
</evidence>
<evidence type="ECO:0000256" key="8">
    <source>
        <dbReference type="SAM" id="SignalP"/>
    </source>
</evidence>
<keyword evidence="4 8" id="KW-0732">Signal</keyword>
<comment type="cofactor">
    <cofactor evidence="1">
        <name>FAD</name>
        <dbReference type="ChEBI" id="CHEBI:57692"/>
    </cofactor>
</comment>
<feature type="chain" id="PRO_5041468405" description="Glucose-methanol-choline oxidoreductase N-terminal domain-containing protein" evidence="8">
    <location>
        <begin position="16"/>
        <end position="162"/>
    </location>
</feature>